<sequence>MQFINTVRQRALNGQPVEMDVKTLVVVDATVYQDAKTFLNTNDDLTIFQHIRNYYAHTFNGVIHVLIITNPEESTWTLKSVVGEAGNETYNALYVSLPW</sequence>
<evidence type="ECO:0000313" key="2">
    <source>
        <dbReference type="Proteomes" id="UP000663879"/>
    </source>
</evidence>
<dbReference type="OrthoDB" id="10178684at2759"/>
<reference evidence="1" key="1">
    <citation type="submission" date="2021-02" db="EMBL/GenBank/DDBJ databases">
        <authorList>
            <person name="Nowell W R."/>
        </authorList>
    </citation>
    <scope>NUCLEOTIDE SEQUENCE</scope>
    <source>
        <strain evidence="1">Ploen Becks lab</strain>
    </source>
</reference>
<comment type="caution">
    <text evidence="1">The sequence shown here is derived from an EMBL/GenBank/DDBJ whole genome shotgun (WGS) entry which is preliminary data.</text>
</comment>
<accession>A0A814IU81</accession>
<dbReference type="Proteomes" id="UP000663879">
    <property type="component" value="Unassembled WGS sequence"/>
</dbReference>
<gene>
    <name evidence="1" type="ORF">OXX778_LOCUS17842</name>
</gene>
<proteinExistence type="predicted"/>
<keyword evidence="2" id="KW-1185">Reference proteome</keyword>
<dbReference type="EMBL" id="CAJNOC010004693">
    <property type="protein sequence ID" value="CAF1030553.1"/>
    <property type="molecule type" value="Genomic_DNA"/>
</dbReference>
<evidence type="ECO:0000313" key="1">
    <source>
        <dbReference type="EMBL" id="CAF1030553.1"/>
    </source>
</evidence>
<protein>
    <submittedName>
        <fullName evidence="1">Uncharacterized protein</fullName>
    </submittedName>
</protein>
<organism evidence="1 2">
    <name type="scientific">Brachionus calyciflorus</name>
    <dbReference type="NCBI Taxonomy" id="104777"/>
    <lineage>
        <taxon>Eukaryota</taxon>
        <taxon>Metazoa</taxon>
        <taxon>Spiralia</taxon>
        <taxon>Gnathifera</taxon>
        <taxon>Rotifera</taxon>
        <taxon>Eurotatoria</taxon>
        <taxon>Monogononta</taxon>
        <taxon>Pseudotrocha</taxon>
        <taxon>Ploima</taxon>
        <taxon>Brachionidae</taxon>
        <taxon>Brachionus</taxon>
    </lineage>
</organism>
<name>A0A814IU81_9BILA</name>
<dbReference type="AlphaFoldDB" id="A0A814IU81"/>